<feature type="domain" description="Thioredoxin" evidence="5">
    <location>
        <begin position="1"/>
        <end position="115"/>
    </location>
</feature>
<evidence type="ECO:0000313" key="6">
    <source>
        <dbReference type="EMBL" id="MBP3956277.1"/>
    </source>
</evidence>
<accession>A0ABS5BS86</accession>
<evidence type="ECO:0000259" key="5">
    <source>
        <dbReference type="PROSITE" id="PS51352"/>
    </source>
</evidence>
<dbReference type="Pfam" id="PF13905">
    <property type="entry name" value="Thioredoxin_8"/>
    <property type="match status" value="1"/>
</dbReference>
<dbReference type="PANTHER" id="PTHR42852:SF6">
    <property type="entry name" value="THIOL:DISULFIDE INTERCHANGE PROTEIN DSBE"/>
    <property type="match status" value="1"/>
</dbReference>
<dbReference type="PANTHER" id="PTHR42852">
    <property type="entry name" value="THIOL:DISULFIDE INTERCHANGE PROTEIN DSBE"/>
    <property type="match status" value="1"/>
</dbReference>
<dbReference type="CDD" id="cd02966">
    <property type="entry name" value="TlpA_like_family"/>
    <property type="match status" value="1"/>
</dbReference>
<proteinExistence type="predicted"/>
<organism evidence="6 7">
    <name type="scientific">Gemmata palustris</name>
    <dbReference type="NCBI Taxonomy" id="2822762"/>
    <lineage>
        <taxon>Bacteria</taxon>
        <taxon>Pseudomonadati</taxon>
        <taxon>Planctomycetota</taxon>
        <taxon>Planctomycetia</taxon>
        <taxon>Gemmatales</taxon>
        <taxon>Gemmataceae</taxon>
        <taxon>Gemmata</taxon>
    </lineage>
</organism>
<comment type="subcellular location">
    <subcellularLocation>
        <location evidence="1">Cell envelope</location>
    </subcellularLocation>
</comment>
<dbReference type="EMBL" id="JAGKQQ010000001">
    <property type="protein sequence ID" value="MBP3956277.1"/>
    <property type="molecule type" value="Genomic_DNA"/>
</dbReference>
<dbReference type="InterPro" id="IPR012336">
    <property type="entry name" value="Thioredoxin-like_fold"/>
</dbReference>
<evidence type="ECO:0000256" key="4">
    <source>
        <dbReference type="ARBA" id="ARBA00023284"/>
    </source>
</evidence>
<dbReference type="PROSITE" id="PS51352">
    <property type="entry name" value="THIOREDOXIN_2"/>
    <property type="match status" value="1"/>
</dbReference>
<protein>
    <submittedName>
        <fullName evidence="6">TlpA family protein disulfide reductase</fullName>
    </submittedName>
</protein>
<dbReference type="RefSeq" id="WP_210654298.1">
    <property type="nucleotide sequence ID" value="NZ_JAGKQQ010000001.1"/>
</dbReference>
<name>A0ABS5BS86_9BACT</name>
<gene>
    <name evidence="6" type="ORF">J8F10_13385</name>
</gene>
<keyword evidence="2" id="KW-0201">Cytochrome c-type biogenesis</keyword>
<keyword evidence="3" id="KW-1015">Disulfide bond</keyword>
<dbReference type="InterPro" id="IPR013766">
    <property type="entry name" value="Thioredoxin_domain"/>
</dbReference>
<dbReference type="Gene3D" id="3.40.30.10">
    <property type="entry name" value="Glutaredoxin"/>
    <property type="match status" value="1"/>
</dbReference>
<evidence type="ECO:0000256" key="3">
    <source>
        <dbReference type="ARBA" id="ARBA00023157"/>
    </source>
</evidence>
<dbReference type="SUPFAM" id="SSF52833">
    <property type="entry name" value="Thioredoxin-like"/>
    <property type="match status" value="1"/>
</dbReference>
<evidence type="ECO:0000256" key="2">
    <source>
        <dbReference type="ARBA" id="ARBA00022748"/>
    </source>
</evidence>
<sequence>MVVFWAAWCGPCMRMVPHEKKLVERMKGKPFALVGINGDEKREKAKETVQKNEMTWPSFWDAAERPDGPITKCWNVQGWPMIYVLDAEGVIRYAGHSDEKLDALVDELVGKLEKK</sequence>
<evidence type="ECO:0000256" key="1">
    <source>
        <dbReference type="ARBA" id="ARBA00004196"/>
    </source>
</evidence>
<evidence type="ECO:0000313" key="7">
    <source>
        <dbReference type="Proteomes" id="UP000676565"/>
    </source>
</evidence>
<keyword evidence="7" id="KW-1185">Reference proteome</keyword>
<dbReference type="Proteomes" id="UP000676565">
    <property type="component" value="Unassembled WGS sequence"/>
</dbReference>
<dbReference type="InterPro" id="IPR036249">
    <property type="entry name" value="Thioredoxin-like_sf"/>
</dbReference>
<comment type="caution">
    <text evidence="6">The sequence shown here is derived from an EMBL/GenBank/DDBJ whole genome shotgun (WGS) entry which is preliminary data.</text>
</comment>
<dbReference type="InterPro" id="IPR050553">
    <property type="entry name" value="Thioredoxin_ResA/DsbE_sf"/>
</dbReference>
<reference evidence="6 7" key="1">
    <citation type="submission" date="2021-04" db="EMBL/GenBank/DDBJ databases">
        <authorList>
            <person name="Ivanova A."/>
        </authorList>
    </citation>
    <scope>NUCLEOTIDE SEQUENCE [LARGE SCALE GENOMIC DNA]</scope>
    <source>
        <strain evidence="6 7">G18</strain>
    </source>
</reference>
<keyword evidence="4" id="KW-0676">Redox-active center</keyword>